<keyword evidence="2" id="KW-0131">Cell cycle</keyword>
<dbReference type="InterPro" id="IPR007587">
    <property type="entry name" value="SAPS"/>
</dbReference>
<sequence>MGIKWVEFMRQLFTGNVKNESEVGTSEKDDNIDSYLRGKAEDVKEGRLDIGALMLELYDVPQYPKDETISALVAVMTTRSRQKSLLKLLVTPKEELTGAGVSEEYQIMRVISFTYSSMPQFRRNLLVDRDLCSILFDYFETKRQLGTKQTTYVTDVLLAMLREHFDLMLPTLVKFPTLLVSMLRHVSHFGVQEFLMQLVTLQGVEDTSGLKKDRIVALFLLLQTSDFFRALHRRIIDSVKCYGTDVLANMSLEGLVRIENGLYSMNLSLPVGCHSIEEAGRINPLLHHEHVSELLELSKGQLQTSGEPLVLTLNQVIEISVKGFMVKRSLTEAGAKPFPPNHPLDSSAWEKAMVNFAPELLQLLTDARNESLQARERGEPQPRFGMLRVKTLEYFATCFKTFGKDSRMALYKMKVAGVLFSLIEAYPANTIVHQLVASSMEASVSPQRKSGLKAWLKEFPTLRRILDAWKQEGDRFFEDALVPTYLSIYVQMALYVRKVIECPGVDKNRLLGDELEKDFDKFCVEVLDKVIEMRAKPEGSPEHLQIPRSGVFFGTPSPVPLFRTPPPASSEVESTCGVPGNDEEPRKVENSRGEANPLELNVEGTSTLNGQAIPVLWPPEVDSLDMSMQVMPSHGASGRPPKGLTRNLISLPQEVVSREPPPVVSNDLNSSTNGPIDAGVLATSS</sequence>
<evidence type="ECO:0000313" key="6">
    <source>
        <dbReference type="EMBL" id="CAE0040908.1"/>
    </source>
</evidence>
<protein>
    <submittedName>
        <fullName evidence="6">Uncharacterized protein</fullName>
    </submittedName>
</protein>
<dbReference type="EMBL" id="HBHW01011497">
    <property type="protein sequence ID" value="CAE0040898.1"/>
    <property type="molecule type" value="Transcribed_RNA"/>
</dbReference>
<feature type="compositionally biased region" description="Basic and acidic residues" evidence="3">
    <location>
        <begin position="583"/>
        <end position="592"/>
    </location>
</feature>
<dbReference type="EMBL" id="HBHW01011499">
    <property type="protein sequence ID" value="CAE0040900.1"/>
    <property type="molecule type" value="Transcribed_RNA"/>
</dbReference>
<comment type="similarity">
    <text evidence="1">Belongs to the SAPS family.</text>
</comment>
<dbReference type="EMBL" id="HBHW01011508">
    <property type="protein sequence ID" value="CAE0040908.1"/>
    <property type="molecule type" value="Transcribed_RNA"/>
</dbReference>
<evidence type="ECO:0000313" key="5">
    <source>
        <dbReference type="EMBL" id="CAE0040900.1"/>
    </source>
</evidence>
<dbReference type="AlphaFoldDB" id="A0A7S3EBL8"/>
<feature type="region of interest" description="Disordered" evidence="3">
    <location>
        <begin position="652"/>
        <end position="685"/>
    </location>
</feature>
<evidence type="ECO:0000256" key="1">
    <source>
        <dbReference type="ARBA" id="ARBA00006180"/>
    </source>
</evidence>
<proteinExistence type="inferred from homology"/>
<accession>A0A7S3EBL8</accession>
<dbReference type="GO" id="GO:0019903">
    <property type="term" value="F:protein phosphatase binding"/>
    <property type="evidence" value="ECO:0007669"/>
    <property type="project" value="InterPro"/>
</dbReference>
<dbReference type="PANTHER" id="PTHR12634:SF8">
    <property type="entry name" value="FIERY MOUNTAIN, ISOFORM D"/>
    <property type="match status" value="1"/>
</dbReference>
<feature type="region of interest" description="Disordered" evidence="3">
    <location>
        <begin position="564"/>
        <end position="593"/>
    </location>
</feature>
<dbReference type="GO" id="GO:0019888">
    <property type="term" value="F:protein phosphatase regulator activity"/>
    <property type="evidence" value="ECO:0007669"/>
    <property type="project" value="TreeGrafter"/>
</dbReference>
<evidence type="ECO:0000313" key="4">
    <source>
        <dbReference type="EMBL" id="CAE0040898.1"/>
    </source>
</evidence>
<dbReference type="PANTHER" id="PTHR12634">
    <property type="entry name" value="SIT4 YEAST -ASSOCIATING PROTEIN-RELATED"/>
    <property type="match status" value="1"/>
</dbReference>
<reference evidence="6" key="1">
    <citation type="submission" date="2021-01" db="EMBL/GenBank/DDBJ databases">
        <authorList>
            <person name="Corre E."/>
            <person name="Pelletier E."/>
            <person name="Niang G."/>
            <person name="Scheremetjew M."/>
            <person name="Finn R."/>
            <person name="Kale V."/>
            <person name="Holt S."/>
            <person name="Cochrane G."/>
            <person name="Meng A."/>
            <person name="Brown T."/>
            <person name="Cohen L."/>
        </authorList>
    </citation>
    <scope>NUCLEOTIDE SEQUENCE</scope>
    <source>
        <strain evidence="6">CCMP 769</strain>
    </source>
</reference>
<evidence type="ECO:0000256" key="2">
    <source>
        <dbReference type="ARBA" id="ARBA00023306"/>
    </source>
</evidence>
<gene>
    <name evidence="4" type="ORF">RMAR00112_LOCUS8862</name>
    <name evidence="5" type="ORF">RMAR00112_LOCUS8864</name>
    <name evidence="6" type="ORF">RMAR00112_LOCUS8872</name>
</gene>
<name>A0A7S3EBL8_9RHOD</name>
<evidence type="ECO:0000256" key="3">
    <source>
        <dbReference type="SAM" id="MobiDB-lite"/>
    </source>
</evidence>
<organism evidence="6">
    <name type="scientific">Rhodosorus marinus</name>
    <dbReference type="NCBI Taxonomy" id="101924"/>
    <lineage>
        <taxon>Eukaryota</taxon>
        <taxon>Rhodophyta</taxon>
        <taxon>Stylonematophyceae</taxon>
        <taxon>Stylonematales</taxon>
        <taxon>Stylonemataceae</taxon>
        <taxon>Rhodosorus</taxon>
    </lineage>
</organism>